<keyword evidence="2" id="KW-1185">Reference proteome</keyword>
<organism evidence="1 2">
    <name type="scientific">Sphingomonas jejuensis</name>
    <dbReference type="NCBI Taxonomy" id="904715"/>
    <lineage>
        <taxon>Bacteria</taxon>
        <taxon>Pseudomonadati</taxon>
        <taxon>Pseudomonadota</taxon>
        <taxon>Alphaproteobacteria</taxon>
        <taxon>Sphingomonadales</taxon>
        <taxon>Sphingomonadaceae</taxon>
        <taxon>Sphingomonas</taxon>
    </lineage>
</organism>
<accession>A0ABX0XHS5</accession>
<protein>
    <submittedName>
        <fullName evidence="1">Uncharacterized protein</fullName>
    </submittedName>
</protein>
<evidence type="ECO:0000313" key="1">
    <source>
        <dbReference type="EMBL" id="NJC32891.1"/>
    </source>
</evidence>
<gene>
    <name evidence="1" type="ORF">GGR88_000365</name>
</gene>
<evidence type="ECO:0000313" key="2">
    <source>
        <dbReference type="Proteomes" id="UP000734218"/>
    </source>
</evidence>
<proteinExistence type="predicted"/>
<dbReference type="EMBL" id="JAATJE010000001">
    <property type="protein sequence ID" value="NJC32891.1"/>
    <property type="molecule type" value="Genomic_DNA"/>
</dbReference>
<reference evidence="1 2" key="1">
    <citation type="submission" date="2020-03" db="EMBL/GenBank/DDBJ databases">
        <title>Genomic Encyclopedia of Type Strains, Phase IV (KMG-IV): sequencing the most valuable type-strain genomes for metagenomic binning, comparative biology and taxonomic classification.</title>
        <authorList>
            <person name="Goeker M."/>
        </authorList>
    </citation>
    <scope>NUCLEOTIDE SEQUENCE [LARGE SCALE GENOMIC DNA]</scope>
    <source>
        <strain evidence="1 2">DSM 27651</strain>
    </source>
</reference>
<dbReference type="Proteomes" id="UP000734218">
    <property type="component" value="Unassembled WGS sequence"/>
</dbReference>
<sequence>MVPVDGASSWPQGPAATPITIPVGRYRLDRALDDGIRAAARAPARVSGDRRAHPIFAFLAALGGMGVPVAELCRMCGSSIDDGPVLARTSIDHGPPMEVDRDYVVGGEVSAITRKPSRRFGQADHVDIRLHVESDGRRFADVTLSWIMPRPEAA</sequence>
<name>A0ABX0XHS5_9SPHN</name>
<dbReference type="RefSeq" id="WP_167952407.1">
    <property type="nucleotide sequence ID" value="NZ_JAATJE010000001.1"/>
</dbReference>
<comment type="caution">
    <text evidence="1">The sequence shown here is derived from an EMBL/GenBank/DDBJ whole genome shotgun (WGS) entry which is preliminary data.</text>
</comment>